<dbReference type="PANTHER" id="PTHR36154:SF1">
    <property type="entry name" value="DNA-BINDING TRANSCRIPTIONAL ACTIVATOR ALPA"/>
    <property type="match status" value="1"/>
</dbReference>
<dbReference type="PANTHER" id="PTHR36154">
    <property type="entry name" value="DNA-BINDING TRANSCRIPTIONAL ACTIVATOR ALPA"/>
    <property type="match status" value="1"/>
</dbReference>
<dbReference type="Proteomes" id="UP000650477">
    <property type="component" value="Unassembled WGS sequence"/>
</dbReference>
<sequence length="67" mass="7529">MSESLLRLPEVIRRTGLARSTIYKRAAEGTFPKPVKIGLRGSAFIESEVEQWIEQRIVGSRGEVQPC</sequence>
<proteinExistence type="predicted"/>
<name>A0A8I0U659_MORMO</name>
<protein>
    <submittedName>
        <fullName evidence="1">AlpA family transcriptional regulator</fullName>
    </submittedName>
</protein>
<dbReference type="AlphaFoldDB" id="A0A8I0U659"/>
<gene>
    <name evidence="1" type="ORF">CYG68_09740</name>
</gene>
<evidence type="ECO:0000313" key="1">
    <source>
        <dbReference type="EMBL" id="MBE8612699.1"/>
    </source>
</evidence>
<dbReference type="InterPro" id="IPR052931">
    <property type="entry name" value="Prophage_regulatory_activator"/>
</dbReference>
<dbReference type="Pfam" id="PF05930">
    <property type="entry name" value="Phage_AlpA"/>
    <property type="match status" value="1"/>
</dbReference>
<accession>A0A8I0U659</accession>
<evidence type="ECO:0000313" key="2">
    <source>
        <dbReference type="Proteomes" id="UP000650477"/>
    </source>
</evidence>
<comment type="caution">
    <text evidence="1">The sequence shown here is derived from an EMBL/GenBank/DDBJ whole genome shotgun (WGS) entry which is preliminary data.</text>
</comment>
<organism evidence="1 2">
    <name type="scientific">Morganella morganii</name>
    <name type="common">Proteus morganii</name>
    <dbReference type="NCBI Taxonomy" id="582"/>
    <lineage>
        <taxon>Bacteria</taxon>
        <taxon>Pseudomonadati</taxon>
        <taxon>Pseudomonadota</taxon>
        <taxon>Gammaproteobacteria</taxon>
        <taxon>Enterobacterales</taxon>
        <taxon>Morganellaceae</taxon>
        <taxon>Morganella</taxon>
    </lineage>
</organism>
<reference evidence="1" key="1">
    <citation type="submission" date="2017-12" db="EMBL/GenBank/DDBJ databases">
        <title>Genome sequencing and analysis.</title>
        <authorList>
            <person name="Huang Y.-T."/>
        </authorList>
    </citation>
    <scope>NUCLEOTIDE SEQUENCE</scope>
    <source>
        <strain evidence="1">VGH116</strain>
    </source>
</reference>
<dbReference type="InterPro" id="IPR010260">
    <property type="entry name" value="AlpA"/>
</dbReference>
<dbReference type="RefSeq" id="WP_193829754.1">
    <property type="nucleotide sequence ID" value="NZ_CAXOSG010000129.1"/>
</dbReference>
<dbReference type="Gene3D" id="1.10.238.160">
    <property type="match status" value="1"/>
</dbReference>
<dbReference type="EMBL" id="PKLF01000007">
    <property type="protein sequence ID" value="MBE8612699.1"/>
    <property type="molecule type" value="Genomic_DNA"/>
</dbReference>